<dbReference type="Gene3D" id="1.10.10.60">
    <property type="entry name" value="Homeodomain-like"/>
    <property type="match status" value="1"/>
</dbReference>
<keyword evidence="3" id="KW-0804">Transcription</keyword>
<dbReference type="EMBL" id="CP100390">
    <property type="protein sequence ID" value="UZE97415.1"/>
    <property type="molecule type" value="Genomic_DNA"/>
</dbReference>
<dbReference type="PRINTS" id="PR00032">
    <property type="entry name" value="HTHARAC"/>
</dbReference>
<evidence type="ECO:0000259" key="4">
    <source>
        <dbReference type="PROSITE" id="PS01124"/>
    </source>
</evidence>
<reference evidence="5" key="1">
    <citation type="submission" date="2022-06" db="EMBL/GenBank/DDBJ databases">
        <title>Alkalimarinus sp. nov., isolated from gut of a Alitta virens.</title>
        <authorList>
            <person name="Yang A.I."/>
            <person name="Shin N.-R."/>
        </authorList>
    </citation>
    <scope>NUCLEOTIDE SEQUENCE</scope>
    <source>
        <strain evidence="5">A2M4</strain>
    </source>
</reference>
<sequence length="334" mass="38827">MPKLTVSAHFVKAALSGAKNTGFDTKAMLLKAGIEPDLMQQQGARVTGKQYTRLMQIIWNTLQDEYMGFASTKSKPGTFATMCYLTIHCNTLESVLKRANAFYNLFDKPISMKLSQVDDQAHLTIVFEEPLDDPYHFLQESLLVIWHRFSCWLTGKRIVLDQVMFDYPEPEHVAEYKHLFHSPLTFNQPCTKLIFNTRYLQETIIRDELELKEFLKSSPANLLGKPDDYNSYTSQIRQQIGRDLREELPDFESVSSELNLSPQTLRRRLKEENTSYQEIKDNIRRDQSIYHLSRKDFSINEIAYLVGFTEPSTFHRAFKKWTGLTPGAYRQGER</sequence>
<evidence type="ECO:0000256" key="3">
    <source>
        <dbReference type="ARBA" id="ARBA00023163"/>
    </source>
</evidence>
<dbReference type="InterPro" id="IPR032687">
    <property type="entry name" value="AraC-type_N"/>
</dbReference>
<dbReference type="SMART" id="SM00342">
    <property type="entry name" value="HTH_ARAC"/>
    <property type="match status" value="1"/>
</dbReference>
<evidence type="ECO:0000313" key="6">
    <source>
        <dbReference type="Proteomes" id="UP001163739"/>
    </source>
</evidence>
<evidence type="ECO:0000256" key="1">
    <source>
        <dbReference type="ARBA" id="ARBA00023015"/>
    </source>
</evidence>
<dbReference type="Pfam" id="PF12625">
    <property type="entry name" value="Arabinose_bd"/>
    <property type="match status" value="1"/>
</dbReference>
<dbReference type="Pfam" id="PF12833">
    <property type="entry name" value="HTH_18"/>
    <property type="match status" value="1"/>
</dbReference>
<dbReference type="PROSITE" id="PS01124">
    <property type="entry name" value="HTH_ARAC_FAMILY_2"/>
    <property type="match status" value="1"/>
</dbReference>
<dbReference type="PANTHER" id="PTHR47894">
    <property type="entry name" value="HTH-TYPE TRANSCRIPTIONAL REGULATOR GADX"/>
    <property type="match status" value="1"/>
</dbReference>
<gene>
    <name evidence="5" type="ORF">NKI27_06615</name>
</gene>
<dbReference type="SUPFAM" id="SSF46689">
    <property type="entry name" value="Homeodomain-like"/>
    <property type="match status" value="1"/>
</dbReference>
<feature type="domain" description="HTH araC/xylS-type" evidence="4">
    <location>
        <begin position="234"/>
        <end position="332"/>
    </location>
</feature>
<evidence type="ECO:0000256" key="2">
    <source>
        <dbReference type="ARBA" id="ARBA00023125"/>
    </source>
</evidence>
<evidence type="ECO:0000313" key="5">
    <source>
        <dbReference type="EMBL" id="UZE97415.1"/>
    </source>
</evidence>
<name>A0ABY6N5L8_9ALTE</name>
<accession>A0ABY6N5L8</accession>
<dbReference type="RefSeq" id="WP_265048889.1">
    <property type="nucleotide sequence ID" value="NZ_CP100390.1"/>
</dbReference>
<proteinExistence type="predicted"/>
<dbReference type="InterPro" id="IPR020449">
    <property type="entry name" value="Tscrpt_reg_AraC-type_HTH"/>
</dbReference>
<keyword evidence="1" id="KW-0805">Transcription regulation</keyword>
<dbReference type="Proteomes" id="UP001163739">
    <property type="component" value="Chromosome"/>
</dbReference>
<protein>
    <submittedName>
        <fullName evidence="5">AraC family transcriptional regulator</fullName>
    </submittedName>
</protein>
<dbReference type="PANTHER" id="PTHR47894:SF1">
    <property type="entry name" value="HTH-TYPE TRANSCRIPTIONAL REGULATOR VQSM"/>
    <property type="match status" value="1"/>
</dbReference>
<keyword evidence="2" id="KW-0238">DNA-binding</keyword>
<organism evidence="5 6">
    <name type="scientific">Alkalimarinus alittae</name>
    <dbReference type="NCBI Taxonomy" id="2961619"/>
    <lineage>
        <taxon>Bacteria</taxon>
        <taxon>Pseudomonadati</taxon>
        <taxon>Pseudomonadota</taxon>
        <taxon>Gammaproteobacteria</taxon>
        <taxon>Alteromonadales</taxon>
        <taxon>Alteromonadaceae</taxon>
        <taxon>Alkalimarinus</taxon>
    </lineage>
</organism>
<keyword evidence="6" id="KW-1185">Reference proteome</keyword>
<dbReference type="InterPro" id="IPR009057">
    <property type="entry name" value="Homeodomain-like_sf"/>
</dbReference>
<dbReference type="InterPro" id="IPR018060">
    <property type="entry name" value="HTH_AraC"/>
</dbReference>